<dbReference type="Pfam" id="PF00356">
    <property type="entry name" value="LacI"/>
    <property type="match status" value="1"/>
</dbReference>
<dbReference type="CDD" id="cd01392">
    <property type="entry name" value="HTH_LacI"/>
    <property type="match status" value="1"/>
</dbReference>
<sequence length="239" mass="26250">MVGIKDVAERAGVSISTVSYVFSGKRPLKEGTRDKVIAAAKELQYTPNAGAQLLRGARRHILALSSPIGRSTLLSIYSRFFFETVIRARKYGYDVLLLAGQHEEKELERVVESGLVDGVILLEVEINDTRAAMAERLGCPFVAIGYPENNESIYSVDIDFVQMGCRAVDILAAKGHREILYIGTVESEYRRGANFHIRLRKALSDQAARRGIIFGAIAVFVGGGSWLGCWGSKRRALSG</sequence>
<evidence type="ECO:0000313" key="7">
    <source>
        <dbReference type="Proteomes" id="UP000410049"/>
    </source>
</evidence>
<protein>
    <submittedName>
        <fullName evidence="6">LacI family transcriptional regulator</fullName>
    </submittedName>
</protein>
<feature type="transmembrane region" description="Helical" evidence="4">
    <location>
        <begin position="211"/>
        <end position="230"/>
    </location>
</feature>
<keyword evidence="4" id="KW-1133">Transmembrane helix</keyword>
<dbReference type="PROSITE" id="PS50932">
    <property type="entry name" value="HTH_LACI_2"/>
    <property type="match status" value="1"/>
</dbReference>
<name>A0A5M9ZFL3_9BIFI</name>
<keyword evidence="4" id="KW-0812">Transmembrane</keyword>
<dbReference type="RefSeq" id="WP_150380297.1">
    <property type="nucleotide sequence ID" value="NZ_RZUH01000022.1"/>
</dbReference>
<keyword evidence="4" id="KW-0472">Membrane</keyword>
<evidence type="ECO:0000313" key="6">
    <source>
        <dbReference type="EMBL" id="KAA8825030.1"/>
    </source>
</evidence>
<feature type="non-terminal residue" evidence="6">
    <location>
        <position position="239"/>
    </location>
</feature>
<dbReference type="GO" id="GO:0000976">
    <property type="term" value="F:transcription cis-regulatory region binding"/>
    <property type="evidence" value="ECO:0007669"/>
    <property type="project" value="TreeGrafter"/>
</dbReference>
<dbReference type="Gene3D" id="3.40.50.2300">
    <property type="match status" value="2"/>
</dbReference>
<gene>
    <name evidence="6" type="ORF">EMO91_13000</name>
</gene>
<organism evidence="6 7">
    <name type="scientific">Bifidobacterium myosotis</name>
    <dbReference type="NCBI Taxonomy" id="1630166"/>
    <lineage>
        <taxon>Bacteria</taxon>
        <taxon>Bacillati</taxon>
        <taxon>Actinomycetota</taxon>
        <taxon>Actinomycetes</taxon>
        <taxon>Bifidobacteriales</taxon>
        <taxon>Bifidobacteriaceae</taxon>
        <taxon>Bifidobacterium</taxon>
    </lineage>
</organism>
<evidence type="ECO:0000256" key="4">
    <source>
        <dbReference type="SAM" id="Phobius"/>
    </source>
</evidence>
<feature type="domain" description="HTH lacI-type" evidence="5">
    <location>
        <begin position="2"/>
        <end position="56"/>
    </location>
</feature>
<dbReference type="PANTHER" id="PTHR30146">
    <property type="entry name" value="LACI-RELATED TRANSCRIPTIONAL REPRESSOR"/>
    <property type="match status" value="1"/>
</dbReference>
<dbReference type="InterPro" id="IPR010982">
    <property type="entry name" value="Lambda_DNA-bd_dom_sf"/>
</dbReference>
<dbReference type="InterPro" id="IPR000843">
    <property type="entry name" value="HTH_LacI"/>
</dbReference>
<dbReference type="AlphaFoldDB" id="A0A5M9ZFL3"/>
<dbReference type="Proteomes" id="UP000410049">
    <property type="component" value="Unassembled WGS sequence"/>
</dbReference>
<reference evidence="6 7" key="1">
    <citation type="journal article" date="2019" name="Syst. Appl. Microbiol.">
        <title>Characterization of Bifidobacterium species in feaces of the Egyptian fruit bat: Description of B. vespertilionis sp. nov. and B. rousetti sp. nov.</title>
        <authorList>
            <person name="Modesto M."/>
            <person name="Satti M."/>
            <person name="Watanabe K."/>
            <person name="Puglisi E."/>
            <person name="Morelli L."/>
            <person name="Huang C.-H."/>
            <person name="Liou J.-S."/>
            <person name="Miyashita M."/>
            <person name="Tamura T."/>
            <person name="Saito S."/>
            <person name="Mori K."/>
            <person name="Huang L."/>
            <person name="Sciavilla P."/>
            <person name="Sandri C."/>
            <person name="Spiezio C."/>
            <person name="Vitali F."/>
            <person name="Cavalieri D."/>
            <person name="Perpetuini G."/>
            <person name="Tofalo R."/>
            <person name="Bonetti A."/>
            <person name="Arita M."/>
            <person name="Mattarelli P."/>
        </authorList>
    </citation>
    <scope>NUCLEOTIDE SEQUENCE [LARGE SCALE GENOMIC DNA]</scope>
    <source>
        <strain evidence="6 7">RST17</strain>
    </source>
</reference>
<keyword evidence="2" id="KW-0238">DNA-binding</keyword>
<comment type="caution">
    <text evidence="6">The sequence shown here is derived from an EMBL/GenBank/DDBJ whole genome shotgun (WGS) entry which is preliminary data.</text>
</comment>
<dbReference type="InterPro" id="IPR028082">
    <property type="entry name" value="Peripla_BP_I"/>
</dbReference>
<evidence type="ECO:0000256" key="2">
    <source>
        <dbReference type="ARBA" id="ARBA00023125"/>
    </source>
</evidence>
<keyword evidence="1" id="KW-0805">Transcription regulation</keyword>
<evidence type="ECO:0000256" key="1">
    <source>
        <dbReference type="ARBA" id="ARBA00023015"/>
    </source>
</evidence>
<dbReference type="SUPFAM" id="SSF53822">
    <property type="entry name" value="Periplasmic binding protein-like I"/>
    <property type="match status" value="1"/>
</dbReference>
<dbReference type="SMART" id="SM00354">
    <property type="entry name" value="HTH_LACI"/>
    <property type="match status" value="1"/>
</dbReference>
<accession>A0A5M9ZFL3</accession>
<dbReference type="PANTHER" id="PTHR30146:SF153">
    <property type="entry name" value="LACTOSE OPERON REPRESSOR"/>
    <property type="match status" value="1"/>
</dbReference>
<evidence type="ECO:0000259" key="5">
    <source>
        <dbReference type="PROSITE" id="PS50932"/>
    </source>
</evidence>
<keyword evidence="3" id="KW-0804">Transcription</keyword>
<dbReference type="Gene3D" id="1.10.260.40">
    <property type="entry name" value="lambda repressor-like DNA-binding domains"/>
    <property type="match status" value="1"/>
</dbReference>
<proteinExistence type="predicted"/>
<dbReference type="SUPFAM" id="SSF47413">
    <property type="entry name" value="lambda repressor-like DNA-binding domains"/>
    <property type="match status" value="1"/>
</dbReference>
<dbReference type="GO" id="GO:0003700">
    <property type="term" value="F:DNA-binding transcription factor activity"/>
    <property type="evidence" value="ECO:0007669"/>
    <property type="project" value="TreeGrafter"/>
</dbReference>
<dbReference type="EMBL" id="RZUH01000022">
    <property type="protein sequence ID" value="KAA8825030.1"/>
    <property type="molecule type" value="Genomic_DNA"/>
</dbReference>
<evidence type="ECO:0000256" key="3">
    <source>
        <dbReference type="ARBA" id="ARBA00023163"/>
    </source>
</evidence>